<evidence type="ECO:0000256" key="3">
    <source>
        <dbReference type="ARBA" id="ARBA00022737"/>
    </source>
</evidence>
<feature type="compositionally biased region" description="Polar residues" evidence="9">
    <location>
        <begin position="85"/>
        <end position="106"/>
    </location>
</feature>
<feature type="compositionally biased region" description="Polar residues" evidence="9">
    <location>
        <begin position="68"/>
        <end position="77"/>
    </location>
</feature>
<keyword evidence="5" id="KW-0862">Zinc</keyword>
<dbReference type="GO" id="GO:0000981">
    <property type="term" value="F:DNA-binding transcription factor activity, RNA polymerase II-specific"/>
    <property type="evidence" value="ECO:0007669"/>
    <property type="project" value="TreeGrafter"/>
</dbReference>
<dbReference type="Ensembl" id="ENSBIXT00005049179.1">
    <property type="protein sequence ID" value="ENSBIXP00005039331.1"/>
    <property type="gene ID" value="ENSBIXG00005003668.1"/>
</dbReference>
<keyword evidence="4" id="KW-0863">Zinc-finger</keyword>
<organism evidence="10 11">
    <name type="scientific">Bos indicus x Bos taurus</name>
    <name type="common">Hybrid cattle</name>
    <dbReference type="NCBI Taxonomy" id="30522"/>
    <lineage>
        <taxon>Eukaryota</taxon>
        <taxon>Metazoa</taxon>
        <taxon>Chordata</taxon>
        <taxon>Craniata</taxon>
        <taxon>Vertebrata</taxon>
        <taxon>Euteleostomi</taxon>
        <taxon>Mammalia</taxon>
        <taxon>Eutheria</taxon>
        <taxon>Laurasiatheria</taxon>
        <taxon>Artiodactyla</taxon>
        <taxon>Ruminantia</taxon>
        <taxon>Pecora</taxon>
        <taxon>Bovidae</taxon>
        <taxon>Bovinae</taxon>
        <taxon>Bos</taxon>
    </lineage>
</organism>
<evidence type="ECO:0000313" key="10">
    <source>
        <dbReference type="Ensembl" id="ENSBIXP00005039331.1"/>
    </source>
</evidence>
<accession>A0A4W2IAS6</accession>
<keyword evidence="7" id="KW-0804">Transcription</keyword>
<comment type="subcellular location">
    <subcellularLocation>
        <location evidence="1">Nucleus</location>
    </subcellularLocation>
</comment>
<dbReference type="GO" id="GO:0008270">
    <property type="term" value="F:zinc ion binding"/>
    <property type="evidence" value="ECO:0007669"/>
    <property type="project" value="UniProtKB-KW"/>
</dbReference>
<evidence type="ECO:0000313" key="11">
    <source>
        <dbReference type="Proteomes" id="UP000429181"/>
    </source>
</evidence>
<keyword evidence="3" id="KW-0677">Repeat</keyword>
<reference evidence="10 11" key="1">
    <citation type="submission" date="2018-11" db="EMBL/GenBank/DDBJ databases">
        <title>Haplotype-resolved cattle genomes.</title>
        <authorList>
            <person name="Low W.Y."/>
            <person name="Tearle R."/>
            <person name="Bickhart D.M."/>
            <person name="Rosen B.D."/>
            <person name="Koren S."/>
            <person name="Rhie A."/>
            <person name="Hiendleder S."/>
            <person name="Phillippy A.M."/>
            <person name="Smith T.P.L."/>
            <person name="Williams J.L."/>
        </authorList>
    </citation>
    <scope>NUCLEOTIDE SEQUENCE [LARGE SCALE GENOMIC DNA]</scope>
</reference>
<evidence type="ECO:0000256" key="8">
    <source>
        <dbReference type="ARBA" id="ARBA00023242"/>
    </source>
</evidence>
<proteinExistence type="predicted"/>
<reference evidence="10" key="2">
    <citation type="submission" date="2025-08" db="UniProtKB">
        <authorList>
            <consortium name="Ensembl"/>
        </authorList>
    </citation>
    <scope>IDENTIFICATION</scope>
</reference>
<dbReference type="PANTHER" id="PTHR23233">
    <property type="entry name" value="SAL-LIKE PROTEIN"/>
    <property type="match status" value="1"/>
</dbReference>
<sequence length="227" mass="23969">MAHEAGRSSRLGGPCGEPAELGGDVSEDDHPQVCAKCCAQFTDPTEFLAHQNACSTDPPVMVIIGGQENPNNSSTSCEPRPEGHSSPQAMEAEQSNPSDCASSVPTDPTWGPERRGEESSGHFLIAATGRAFSSGLPSRSTCCWPTTRYSPLPPMALRILLLFPWSQAAHPLSLPQGSLPFPEKMTPPSHEPVFCTCCPLTQGAGSESSVEGPPRCMSVYLSVSLSS</sequence>
<evidence type="ECO:0000256" key="2">
    <source>
        <dbReference type="ARBA" id="ARBA00022723"/>
    </source>
</evidence>
<evidence type="ECO:0000256" key="9">
    <source>
        <dbReference type="SAM" id="MobiDB-lite"/>
    </source>
</evidence>
<protein>
    <submittedName>
        <fullName evidence="10">Methyltransferase 3, N6-adenosine-methyltransferase complex catalytic subunit</fullName>
    </submittedName>
</protein>
<dbReference type="GO" id="GO:0005634">
    <property type="term" value="C:nucleus"/>
    <property type="evidence" value="ECO:0007669"/>
    <property type="project" value="UniProtKB-SubCell"/>
</dbReference>
<dbReference type="GeneTree" id="ENSGT00940000162245"/>
<feature type="region of interest" description="Disordered" evidence="9">
    <location>
        <begin position="1"/>
        <end position="29"/>
    </location>
</feature>
<keyword evidence="2" id="KW-0479">Metal-binding</keyword>
<dbReference type="Proteomes" id="UP000429181">
    <property type="component" value="Chromosome 10"/>
</dbReference>
<evidence type="ECO:0000256" key="5">
    <source>
        <dbReference type="ARBA" id="ARBA00022833"/>
    </source>
</evidence>
<dbReference type="GO" id="GO:0000978">
    <property type="term" value="F:RNA polymerase II cis-regulatory region sequence-specific DNA binding"/>
    <property type="evidence" value="ECO:0007669"/>
    <property type="project" value="TreeGrafter"/>
</dbReference>
<name>A0A4W2IAS6_BOBOX</name>
<keyword evidence="6" id="KW-0805">Transcription regulation</keyword>
<dbReference type="InterPro" id="IPR051565">
    <property type="entry name" value="Sal_C2H2-zinc-finger"/>
</dbReference>
<feature type="region of interest" description="Disordered" evidence="9">
    <location>
        <begin position="64"/>
        <end position="119"/>
    </location>
</feature>
<evidence type="ECO:0000256" key="1">
    <source>
        <dbReference type="ARBA" id="ARBA00004123"/>
    </source>
</evidence>
<evidence type="ECO:0000256" key="6">
    <source>
        <dbReference type="ARBA" id="ARBA00023015"/>
    </source>
</evidence>
<dbReference type="PANTHER" id="PTHR23233:SF15">
    <property type="entry name" value="SAL-LIKE PROTEIN 2"/>
    <property type="match status" value="1"/>
</dbReference>
<dbReference type="AlphaFoldDB" id="A0A4W2IAS6"/>
<evidence type="ECO:0000256" key="7">
    <source>
        <dbReference type="ARBA" id="ARBA00023163"/>
    </source>
</evidence>
<keyword evidence="8" id="KW-0539">Nucleus</keyword>
<gene>
    <name evidence="10" type="primary">SALL2</name>
</gene>
<evidence type="ECO:0000256" key="4">
    <source>
        <dbReference type="ARBA" id="ARBA00022771"/>
    </source>
</evidence>